<evidence type="ECO:0000313" key="3">
    <source>
        <dbReference type="EMBL" id="CAB4918271.1"/>
    </source>
</evidence>
<feature type="compositionally biased region" description="Polar residues" evidence="1">
    <location>
        <begin position="93"/>
        <end position="104"/>
    </location>
</feature>
<keyword evidence="2" id="KW-1133">Transmembrane helix</keyword>
<evidence type="ECO:0000256" key="2">
    <source>
        <dbReference type="SAM" id="Phobius"/>
    </source>
</evidence>
<feature type="region of interest" description="Disordered" evidence="1">
    <location>
        <begin position="1"/>
        <end position="20"/>
    </location>
</feature>
<feature type="region of interest" description="Disordered" evidence="1">
    <location>
        <begin position="89"/>
        <end position="140"/>
    </location>
</feature>
<evidence type="ECO:0000256" key="1">
    <source>
        <dbReference type="SAM" id="MobiDB-lite"/>
    </source>
</evidence>
<sequence>MTDRAPQPQARRPDPHAAKRRTARRVFAVSGAAFAVVLGSLGIQMASGNDPLITPKPAASATVASVPAKRKVIIRRVVVTKHVTVVKYDRPASVQQQTSAPLQRSTSAPVQQQQTTTSVQQQAPAPVQQQAPAPVRTRTS</sequence>
<dbReference type="AlphaFoldDB" id="A0A6J7HBE8"/>
<dbReference type="EMBL" id="CAFBMX010000002">
    <property type="protein sequence ID" value="CAB4918271.1"/>
    <property type="molecule type" value="Genomic_DNA"/>
</dbReference>
<organism evidence="3">
    <name type="scientific">freshwater metagenome</name>
    <dbReference type="NCBI Taxonomy" id="449393"/>
    <lineage>
        <taxon>unclassified sequences</taxon>
        <taxon>metagenomes</taxon>
        <taxon>ecological metagenomes</taxon>
    </lineage>
</organism>
<keyword evidence="2" id="KW-0812">Transmembrane</keyword>
<name>A0A6J7HBE8_9ZZZZ</name>
<feature type="compositionally biased region" description="Low complexity" evidence="1">
    <location>
        <begin position="1"/>
        <end position="10"/>
    </location>
</feature>
<feature type="transmembrane region" description="Helical" evidence="2">
    <location>
        <begin position="26"/>
        <end position="46"/>
    </location>
</feature>
<reference evidence="3" key="1">
    <citation type="submission" date="2020-05" db="EMBL/GenBank/DDBJ databases">
        <authorList>
            <person name="Chiriac C."/>
            <person name="Salcher M."/>
            <person name="Ghai R."/>
            <person name="Kavagutti S V."/>
        </authorList>
    </citation>
    <scope>NUCLEOTIDE SEQUENCE</scope>
</reference>
<accession>A0A6J7HBE8</accession>
<proteinExistence type="predicted"/>
<gene>
    <name evidence="3" type="ORF">UFOPK3674_00372</name>
</gene>
<feature type="compositionally biased region" description="Low complexity" evidence="1">
    <location>
        <begin position="105"/>
        <end position="140"/>
    </location>
</feature>
<keyword evidence="2" id="KW-0472">Membrane</keyword>
<protein>
    <submittedName>
        <fullName evidence="3">Unannotated protein</fullName>
    </submittedName>
</protein>